<name>A0ABW4B6F6_9GAMM</name>
<dbReference type="RefSeq" id="WP_377369902.1">
    <property type="nucleotide sequence ID" value="NZ_JBHTMN010000018.1"/>
</dbReference>
<keyword evidence="4 6" id="KW-1133">Transmembrane helix</keyword>
<proteinExistence type="predicted"/>
<keyword evidence="3 6" id="KW-0812">Transmembrane</keyword>
<dbReference type="InterPro" id="IPR000620">
    <property type="entry name" value="EamA_dom"/>
</dbReference>
<keyword evidence="9" id="KW-1185">Reference proteome</keyword>
<evidence type="ECO:0000256" key="5">
    <source>
        <dbReference type="ARBA" id="ARBA00023136"/>
    </source>
</evidence>
<feature type="transmembrane region" description="Helical" evidence="6">
    <location>
        <begin position="272"/>
        <end position="290"/>
    </location>
</feature>
<evidence type="ECO:0000256" key="3">
    <source>
        <dbReference type="ARBA" id="ARBA00022692"/>
    </source>
</evidence>
<feature type="transmembrane region" description="Helical" evidence="6">
    <location>
        <begin position="218"/>
        <end position="236"/>
    </location>
</feature>
<keyword evidence="2" id="KW-1003">Cell membrane</keyword>
<dbReference type="EMBL" id="JBHTMN010000018">
    <property type="protein sequence ID" value="MFD1385081.1"/>
    <property type="molecule type" value="Genomic_DNA"/>
</dbReference>
<feature type="transmembrane region" description="Helical" evidence="6">
    <location>
        <begin position="18"/>
        <end position="38"/>
    </location>
</feature>
<evidence type="ECO:0000256" key="6">
    <source>
        <dbReference type="SAM" id="Phobius"/>
    </source>
</evidence>
<keyword evidence="5 6" id="KW-0472">Membrane</keyword>
<dbReference type="Proteomes" id="UP001597059">
    <property type="component" value="Unassembled WGS sequence"/>
</dbReference>
<evidence type="ECO:0000313" key="9">
    <source>
        <dbReference type="Proteomes" id="UP001597059"/>
    </source>
</evidence>
<evidence type="ECO:0000313" key="8">
    <source>
        <dbReference type="EMBL" id="MFD1385081.1"/>
    </source>
</evidence>
<dbReference type="InterPro" id="IPR037185">
    <property type="entry name" value="EmrE-like"/>
</dbReference>
<gene>
    <name evidence="8" type="ORF">ACFQ45_17135</name>
</gene>
<dbReference type="SUPFAM" id="SSF103481">
    <property type="entry name" value="Multidrug resistance efflux transporter EmrE"/>
    <property type="match status" value="2"/>
</dbReference>
<feature type="transmembrane region" description="Helical" evidence="6">
    <location>
        <begin position="248"/>
        <end position="266"/>
    </location>
</feature>
<comment type="caution">
    <text evidence="8">The sequence shown here is derived from an EMBL/GenBank/DDBJ whole genome shotgun (WGS) entry which is preliminary data.</text>
</comment>
<feature type="domain" description="EamA" evidence="7">
    <location>
        <begin position="157"/>
        <end position="287"/>
    </location>
</feature>
<accession>A0ABW4B6F6</accession>
<protein>
    <submittedName>
        <fullName evidence="8">DMT family transporter</fullName>
    </submittedName>
</protein>
<comment type="subcellular location">
    <subcellularLocation>
        <location evidence="1">Cell membrane</location>
        <topology evidence="1">Multi-pass membrane protein</topology>
    </subcellularLocation>
</comment>
<sequence length="303" mass="32191">MSSVLSHPLMARLLGPKLAMVLVTMVWGGTFYVIKVGLTLSTPMFFVGSRFTAASLAIALISYHSLRRISRADVVAAMAIGASITLGYGSQTTGLQYITSSESAFITALYVPLVPMIVFMVFKKVPHYMTCVGALVAFVGLMLLSGVGSSAQTLNFGHVITAFGTIALAFEIIFISHFAPHVNLKNVTILQLLFAGIFAFIAMPFVGETQLPDFSWELTGLIVGLGLASALIQLTMNWAQRSVESSTAAIIYAGEPVWAGIVGRIAGERLPAIAMLGGVFVVAGLLLSEVRPKSKKASIKQAD</sequence>
<feature type="transmembrane region" description="Helical" evidence="6">
    <location>
        <begin position="104"/>
        <end position="122"/>
    </location>
</feature>
<feature type="domain" description="EamA" evidence="7">
    <location>
        <begin position="18"/>
        <end position="145"/>
    </location>
</feature>
<evidence type="ECO:0000256" key="2">
    <source>
        <dbReference type="ARBA" id="ARBA00022475"/>
    </source>
</evidence>
<dbReference type="PANTHER" id="PTHR42920:SF5">
    <property type="entry name" value="EAMA DOMAIN-CONTAINING PROTEIN"/>
    <property type="match status" value="1"/>
</dbReference>
<feature type="transmembrane region" description="Helical" evidence="6">
    <location>
        <begin position="129"/>
        <end position="148"/>
    </location>
</feature>
<evidence type="ECO:0000256" key="4">
    <source>
        <dbReference type="ARBA" id="ARBA00022989"/>
    </source>
</evidence>
<evidence type="ECO:0000259" key="7">
    <source>
        <dbReference type="Pfam" id="PF00892"/>
    </source>
</evidence>
<reference evidence="9" key="1">
    <citation type="journal article" date="2019" name="Int. J. Syst. Evol. Microbiol.">
        <title>The Global Catalogue of Microorganisms (GCM) 10K type strain sequencing project: providing services to taxonomists for standard genome sequencing and annotation.</title>
        <authorList>
            <consortium name="The Broad Institute Genomics Platform"/>
            <consortium name="The Broad Institute Genome Sequencing Center for Infectious Disease"/>
            <person name="Wu L."/>
            <person name="Ma J."/>
        </authorList>
    </citation>
    <scope>NUCLEOTIDE SEQUENCE [LARGE SCALE GENOMIC DNA]</scope>
    <source>
        <strain evidence="9">JCM 30774</strain>
    </source>
</reference>
<organism evidence="8 9">
    <name type="scientific">Rhodanobacter aciditrophus</name>
    <dbReference type="NCBI Taxonomy" id="1623218"/>
    <lineage>
        <taxon>Bacteria</taxon>
        <taxon>Pseudomonadati</taxon>
        <taxon>Pseudomonadota</taxon>
        <taxon>Gammaproteobacteria</taxon>
        <taxon>Lysobacterales</taxon>
        <taxon>Rhodanobacteraceae</taxon>
        <taxon>Rhodanobacter</taxon>
    </lineage>
</organism>
<dbReference type="Pfam" id="PF00892">
    <property type="entry name" value="EamA"/>
    <property type="match status" value="2"/>
</dbReference>
<dbReference type="PANTHER" id="PTHR42920">
    <property type="entry name" value="OS03G0707200 PROTEIN-RELATED"/>
    <property type="match status" value="1"/>
</dbReference>
<feature type="transmembrane region" description="Helical" evidence="6">
    <location>
        <begin position="75"/>
        <end position="98"/>
    </location>
</feature>
<dbReference type="InterPro" id="IPR051258">
    <property type="entry name" value="Diverse_Substrate_Transporter"/>
</dbReference>
<feature type="transmembrane region" description="Helical" evidence="6">
    <location>
        <begin position="187"/>
        <end position="206"/>
    </location>
</feature>
<feature type="transmembrane region" description="Helical" evidence="6">
    <location>
        <begin position="44"/>
        <end position="63"/>
    </location>
</feature>
<feature type="transmembrane region" description="Helical" evidence="6">
    <location>
        <begin position="154"/>
        <end position="175"/>
    </location>
</feature>
<evidence type="ECO:0000256" key="1">
    <source>
        <dbReference type="ARBA" id="ARBA00004651"/>
    </source>
</evidence>